<dbReference type="Proteomes" id="UP000070544">
    <property type="component" value="Unassembled WGS sequence"/>
</dbReference>
<protein>
    <submittedName>
        <fullName evidence="1">Uncharacterized protein</fullName>
    </submittedName>
</protein>
<evidence type="ECO:0000313" key="1">
    <source>
        <dbReference type="EMBL" id="KXS10831.1"/>
    </source>
</evidence>
<sequence length="73" mass="8322">MGGLKNVTASAANHYFDPDISLNPPSLTRRILSQFRAANHPQRCHQRHVCPCPPRRSPSVQILHQFISHISRR</sequence>
<accession>A0A139A260</accession>
<dbReference type="AlphaFoldDB" id="A0A139A260"/>
<gene>
    <name evidence="1" type="ORF">M427DRAFT_158811</name>
</gene>
<evidence type="ECO:0000313" key="2">
    <source>
        <dbReference type="Proteomes" id="UP000070544"/>
    </source>
</evidence>
<proteinExistence type="predicted"/>
<reference evidence="1 2" key="1">
    <citation type="journal article" date="2015" name="Genome Biol. Evol.">
        <title>Phylogenomic analyses indicate that early fungi evolved digesting cell walls of algal ancestors of land plants.</title>
        <authorList>
            <person name="Chang Y."/>
            <person name="Wang S."/>
            <person name="Sekimoto S."/>
            <person name="Aerts A.L."/>
            <person name="Choi C."/>
            <person name="Clum A."/>
            <person name="LaButti K.M."/>
            <person name="Lindquist E.A."/>
            <person name="Yee Ngan C."/>
            <person name="Ohm R.A."/>
            <person name="Salamov A.A."/>
            <person name="Grigoriev I.V."/>
            <person name="Spatafora J.W."/>
            <person name="Berbee M.L."/>
        </authorList>
    </citation>
    <scope>NUCLEOTIDE SEQUENCE [LARGE SCALE GENOMIC DNA]</scope>
    <source>
        <strain evidence="1 2">JEL478</strain>
    </source>
</reference>
<organism evidence="1 2">
    <name type="scientific">Gonapodya prolifera (strain JEL478)</name>
    <name type="common">Monoblepharis prolifera</name>
    <dbReference type="NCBI Taxonomy" id="1344416"/>
    <lineage>
        <taxon>Eukaryota</taxon>
        <taxon>Fungi</taxon>
        <taxon>Fungi incertae sedis</taxon>
        <taxon>Chytridiomycota</taxon>
        <taxon>Chytridiomycota incertae sedis</taxon>
        <taxon>Monoblepharidomycetes</taxon>
        <taxon>Monoblepharidales</taxon>
        <taxon>Gonapodyaceae</taxon>
        <taxon>Gonapodya</taxon>
    </lineage>
</organism>
<keyword evidence="2" id="KW-1185">Reference proteome</keyword>
<dbReference type="EMBL" id="KQ965814">
    <property type="protein sequence ID" value="KXS10831.1"/>
    <property type="molecule type" value="Genomic_DNA"/>
</dbReference>
<name>A0A139A260_GONPJ</name>